<accession>A0ABY8S2D8</accession>
<name>A0ABY8S2D8_9GAMM</name>
<dbReference type="InterPro" id="IPR016032">
    <property type="entry name" value="Sig_transdc_resp-reg_C-effctor"/>
</dbReference>
<dbReference type="Gene3D" id="3.30.450.20">
    <property type="entry name" value="PAS domain"/>
    <property type="match status" value="1"/>
</dbReference>
<dbReference type="SUPFAM" id="SSF46894">
    <property type="entry name" value="C-terminal effector domain of the bipartite response regulators"/>
    <property type="match status" value="1"/>
</dbReference>
<keyword evidence="2" id="KW-0238">DNA-binding</keyword>
<gene>
    <name evidence="5" type="ORF">QLH32_15945</name>
</gene>
<evidence type="ECO:0000256" key="3">
    <source>
        <dbReference type="ARBA" id="ARBA00023163"/>
    </source>
</evidence>
<reference evidence="5 6" key="1">
    <citation type="submission" date="2023-05" db="EMBL/GenBank/DDBJ databases">
        <title>The complete genome of Acinetobacter sp. nov KCTC 92772.</title>
        <authorList>
            <person name="Zhou G."/>
        </authorList>
    </citation>
    <scope>NUCLEOTIDE SEQUENCE [LARGE SCALE GENOMIC DNA]</scope>
    <source>
        <strain evidence="5 6">KCTC 92772</strain>
    </source>
</reference>
<evidence type="ECO:0000259" key="4">
    <source>
        <dbReference type="SMART" id="SM00421"/>
    </source>
</evidence>
<dbReference type="PANTHER" id="PTHR44688">
    <property type="entry name" value="DNA-BINDING TRANSCRIPTIONAL ACTIVATOR DEVR_DOSR"/>
    <property type="match status" value="1"/>
</dbReference>
<keyword evidence="1" id="KW-0805">Transcription regulation</keyword>
<keyword evidence="3" id="KW-0804">Transcription</keyword>
<evidence type="ECO:0000256" key="2">
    <source>
        <dbReference type="ARBA" id="ARBA00023125"/>
    </source>
</evidence>
<sequence>MQQLENHIIGMIYDAALDHQLWTQVLQSIVEYTQSNTAIFTAVDQLNPSFDFVYTYNIPESALEAYQDECINVIDMKLHVPLWQQAGIGGVVHADLSHYADMPEYSDEYIFHDRCLRTAGISRFGAVLLEQGKYQWSVFAVHRNPKAPPYTVEELQLLARLGKHLRRALQIHRQLSIVRQENSELYQLIDGLRTGVIILDEQMNIAYSNLQAKHILEHSALLSIDQYNHLYAPAQFQAQLHRLIQSALFKDNTVNAEDVGGVLGIYGQQGEHPIMLTVTPLSDQSHIFQIDQRQRVALFITEVHEKCQLAEQFVQQLYGLSHREVQICVLFFKGLKTEEISTHLGLTYHSVRTYFKTIYAKTQCNSQAELLKLLAGFTLDFEHIV</sequence>
<dbReference type="Pfam" id="PF00196">
    <property type="entry name" value="GerE"/>
    <property type="match status" value="1"/>
</dbReference>
<feature type="domain" description="HTH luxR-type" evidence="4">
    <location>
        <begin position="317"/>
        <end position="374"/>
    </location>
</feature>
<keyword evidence="6" id="KW-1185">Reference proteome</keyword>
<dbReference type="PANTHER" id="PTHR44688:SF16">
    <property type="entry name" value="DNA-BINDING TRANSCRIPTIONAL ACTIVATOR DEVR_DOSR"/>
    <property type="match status" value="1"/>
</dbReference>
<dbReference type="Proteomes" id="UP001229836">
    <property type="component" value="Chromosome"/>
</dbReference>
<dbReference type="InterPro" id="IPR036388">
    <property type="entry name" value="WH-like_DNA-bd_sf"/>
</dbReference>
<dbReference type="EMBL" id="CP125669">
    <property type="protein sequence ID" value="WHP05481.1"/>
    <property type="molecule type" value="Genomic_DNA"/>
</dbReference>
<dbReference type="RefSeq" id="WP_283267024.1">
    <property type="nucleotide sequence ID" value="NZ_CP125669.1"/>
</dbReference>
<evidence type="ECO:0000256" key="1">
    <source>
        <dbReference type="ARBA" id="ARBA00023015"/>
    </source>
</evidence>
<evidence type="ECO:0000313" key="5">
    <source>
        <dbReference type="EMBL" id="WHP05481.1"/>
    </source>
</evidence>
<proteinExistence type="predicted"/>
<evidence type="ECO:0000313" key="6">
    <source>
        <dbReference type="Proteomes" id="UP001229836"/>
    </source>
</evidence>
<dbReference type="InterPro" id="IPR000792">
    <property type="entry name" value="Tscrpt_reg_LuxR_C"/>
</dbReference>
<dbReference type="Gene3D" id="1.10.10.10">
    <property type="entry name" value="Winged helix-like DNA-binding domain superfamily/Winged helix DNA-binding domain"/>
    <property type="match status" value="1"/>
</dbReference>
<protein>
    <submittedName>
        <fullName evidence="5">LuxR C-terminal-related transcriptional regulator</fullName>
    </submittedName>
</protein>
<dbReference type="SMART" id="SM00421">
    <property type="entry name" value="HTH_LUXR"/>
    <property type="match status" value="1"/>
</dbReference>
<organism evidence="5 6">
    <name type="scientific">Acinetobacter corruptisaponis</name>
    <dbReference type="NCBI Taxonomy" id="3045147"/>
    <lineage>
        <taxon>Bacteria</taxon>
        <taxon>Pseudomonadati</taxon>
        <taxon>Pseudomonadota</taxon>
        <taxon>Gammaproteobacteria</taxon>
        <taxon>Moraxellales</taxon>
        <taxon>Moraxellaceae</taxon>
        <taxon>Acinetobacter</taxon>
    </lineage>
</organism>